<keyword evidence="2" id="KW-1185">Reference proteome</keyword>
<dbReference type="Proteomes" id="UP000798662">
    <property type="component" value="Chromosome 2"/>
</dbReference>
<evidence type="ECO:0000313" key="1">
    <source>
        <dbReference type="EMBL" id="KAK1863128.1"/>
    </source>
</evidence>
<accession>A0ACC3BZU4</accession>
<comment type="caution">
    <text evidence="1">The sequence shown here is derived from an EMBL/GenBank/DDBJ whole genome shotgun (WGS) entry which is preliminary data.</text>
</comment>
<name>A0ACC3BZU4_PYRYE</name>
<protein>
    <submittedName>
        <fullName evidence="1">Uncharacterized protein</fullName>
    </submittedName>
</protein>
<proteinExistence type="predicted"/>
<dbReference type="EMBL" id="CM020619">
    <property type="protein sequence ID" value="KAK1863128.1"/>
    <property type="molecule type" value="Genomic_DNA"/>
</dbReference>
<reference evidence="1" key="1">
    <citation type="submission" date="2019-11" db="EMBL/GenBank/DDBJ databases">
        <title>Nori genome reveals adaptations in red seaweeds to the harsh intertidal environment.</title>
        <authorList>
            <person name="Wang D."/>
            <person name="Mao Y."/>
        </authorList>
    </citation>
    <scope>NUCLEOTIDE SEQUENCE</scope>
    <source>
        <tissue evidence="1">Gametophyte</tissue>
    </source>
</reference>
<evidence type="ECO:0000313" key="2">
    <source>
        <dbReference type="Proteomes" id="UP000798662"/>
    </source>
</evidence>
<organism evidence="1 2">
    <name type="scientific">Pyropia yezoensis</name>
    <name type="common">Susabi-nori</name>
    <name type="synonym">Porphyra yezoensis</name>
    <dbReference type="NCBI Taxonomy" id="2788"/>
    <lineage>
        <taxon>Eukaryota</taxon>
        <taxon>Rhodophyta</taxon>
        <taxon>Bangiophyceae</taxon>
        <taxon>Bangiales</taxon>
        <taxon>Bangiaceae</taxon>
        <taxon>Pyropia</taxon>
    </lineage>
</organism>
<sequence>MCESVHDARREPPATSMPAMPKGRGLGRRRERDGVKVTRQRVSGAPAVGEGAAALPVASGDGHLPPPPPPPPATPTAPPRVMATPPNGGSRRKSQSLTAPSAAPAESSSSGRPGTAATAVTAAPAAAAAAAADRKAAVERRRRFRAGGGTGGAATADPAVPAWLPGRLARRGSAAPALPLPAMATRPVGDNAAAGTPPAPAAARRCANRMPHTDVSGHLVSQPRTTPSRAADARRFPPPPGIAATALTLPTWPRSVEASASPPPPASSACTRTDESPAAVAMAPSSASQATSKTALACAAAVATTGRTCGGAEGGVPHPPLPV</sequence>
<gene>
    <name evidence="1" type="ORF">I4F81_005690</name>
</gene>